<keyword evidence="3" id="KW-1185">Reference proteome</keyword>
<evidence type="ECO:0000313" key="2">
    <source>
        <dbReference type="EMBL" id="KIH42939.1"/>
    </source>
</evidence>
<protein>
    <submittedName>
        <fullName evidence="2">Uncharacterized protein</fullName>
    </submittedName>
</protein>
<dbReference type="OrthoDB" id="10671462at2759"/>
<feature type="region of interest" description="Disordered" evidence="1">
    <location>
        <begin position="1"/>
        <end position="252"/>
    </location>
</feature>
<accession>A0A0C2F7R9</accession>
<feature type="compositionally biased region" description="Basic and acidic residues" evidence="1">
    <location>
        <begin position="198"/>
        <end position="207"/>
    </location>
</feature>
<sequence>PSPGAGSAPAYPKPTSVIHSPSSSHADRVASEISTTPQPQGVYQHPRGKEIPASASTTTSAQEPPPSEESSLTPPPTYPAESVKSIEASALPGVPEEHPESGGPEETGPGAPEITGSGETPGGPAAVMGENEPGAEGSAEEGPEAKGGVASPGPSPLHAGDRYATAPEIQSPAEPEGGQGEGGAEALKEGGGEGAAGEDGHSGESDGGKSAGTGEEAYKASREGGNESGGQAPTDGGASTEENKPEQPTNPE</sequence>
<proteinExistence type="predicted"/>
<dbReference type="Proteomes" id="UP000054047">
    <property type="component" value="Unassembled WGS sequence"/>
</dbReference>
<feature type="compositionally biased region" description="Low complexity" evidence="1">
    <location>
        <begin position="1"/>
        <end position="10"/>
    </location>
</feature>
<evidence type="ECO:0000256" key="1">
    <source>
        <dbReference type="SAM" id="MobiDB-lite"/>
    </source>
</evidence>
<name>A0A0C2F7R9_9BILA</name>
<organism evidence="2 3">
    <name type="scientific">Ancylostoma duodenale</name>
    <dbReference type="NCBI Taxonomy" id="51022"/>
    <lineage>
        <taxon>Eukaryota</taxon>
        <taxon>Metazoa</taxon>
        <taxon>Ecdysozoa</taxon>
        <taxon>Nematoda</taxon>
        <taxon>Chromadorea</taxon>
        <taxon>Rhabditida</taxon>
        <taxon>Rhabditina</taxon>
        <taxon>Rhabditomorpha</taxon>
        <taxon>Strongyloidea</taxon>
        <taxon>Ancylostomatidae</taxon>
        <taxon>Ancylostomatinae</taxon>
        <taxon>Ancylostoma</taxon>
    </lineage>
</organism>
<feature type="non-terminal residue" evidence="2">
    <location>
        <position position="252"/>
    </location>
</feature>
<dbReference type="EMBL" id="KN790723">
    <property type="protein sequence ID" value="KIH42939.1"/>
    <property type="molecule type" value="Genomic_DNA"/>
</dbReference>
<feature type="compositionally biased region" description="Pro residues" evidence="1">
    <location>
        <begin position="63"/>
        <end position="78"/>
    </location>
</feature>
<reference evidence="2 3" key="1">
    <citation type="submission" date="2013-12" db="EMBL/GenBank/DDBJ databases">
        <title>Draft genome of the parsitic nematode Ancylostoma duodenale.</title>
        <authorList>
            <person name="Mitreva M."/>
        </authorList>
    </citation>
    <scope>NUCLEOTIDE SEQUENCE [LARGE SCALE GENOMIC DNA]</scope>
    <source>
        <strain evidence="2 3">Zhejiang</strain>
    </source>
</reference>
<feature type="compositionally biased region" description="Low complexity" evidence="1">
    <location>
        <begin position="52"/>
        <end position="62"/>
    </location>
</feature>
<dbReference type="AlphaFoldDB" id="A0A0C2F7R9"/>
<evidence type="ECO:0000313" key="3">
    <source>
        <dbReference type="Proteomes" id="UP000054047"/>
    </source>
</evidence>
<feature type="compositionally biased region" description="Low complexity" evidence="1">
    <location>
        <begin position="101"/>
        <end position="116"/>
    </location>
</feature>
<feature type="non-terminal residue" evidence="2">
    <location>
        <position position="1"/>
    </location>
</feature>
<feature type="compositionally biased region" description="Polar residues" evidence="1">
    <location>
        <begin position="32"/>
        <end position="41"/>
    </location>
</feature>
<feature type="compositionally biased region" description="Basic and acidic residues" evidence="1">
    <location>
        <begin position="216"/>
        <end position="225"/>
    </location>
</feature>
<gene>
    <name evidence="2" type="ORF">ANCDUO_27069</name>
</gene>